<dbReference type="OrthoDB" id="6079746at2"/>
<proteinExistence type="predicted"/>
<dbReference type="PROSITE" id="PS51257">
    <property type="entry name" value="PROKAR_LIPOPROTEIN"/>
    <property type="match status" value="1"/>
</dbReference>
<dbReference type="RefSeq" id="WP_096410106.1">
    <property type="nucleotide sequence ID" value="NZ_AP017372.2"/>
</dbReference>
<name>A0A120N053_HALHR</name>
<accession>A0A120N053</accession>
<dbReference type="Proteomes" id="UP000218890">
    <property type="component" value="Chromosome"/>
</dbReference>
<dbReference type="AlphaFoldDB" id="A0A120N053"/>
<organism evidence="1 2">
    <name type="scientific">Halorhodospira halochloris</name>
    <name type="common">Ectothiorhodospira halochloris</name>
    <dbReference type="NCBI Taxonomy" id="1052"/>
    <lineage>
        <taxon>Bacteria</taxon>
        <taxon>Pseudomonadati</taxon>
        <taxon>Pseudomonadota</taxon>
        <taxon>Gammaproteobacteria</taxon>
        <taxon>Chromatiales</taxon>
        <taxon>Ectothiorhodospiraceae</taxon>
        <taxon>Halorhodospira</taxon>
    </lineage>
</organism>
<keyword evidence="2" id="KW-1185">Reference proteome</keyword>
<evidence type="ECO:0000313" key="2">
    <source>
        <dbReference type="Proteomes" id="UP000218890"/>
    </source>
</evidence>
<evidence type="ECO:0000313" key="1">
    <source>
        <dbReference type="EMBL" id="BAU58812.1"/>
    </source>
</evidence>
<protein>
    <submittedName>
        <fullName evidence="1">Lipoprotein</fullName>
    </submittedName>
</protein>
<gene>
    <name evidence="1" type="ORF">HH1059_21020</name>
</gene>
<dbReference type="KEGG" id="hhk:HH1059_21020"/>
<dbReference type="InterPro" id="IPR005619">
    <property type="entry name" value="Uncharacterised_YajG"/>
</dbReference>
<dbReference type="Pfam" id="PF03923">
    <property type="entry name" value="Lipoprotein_16"/>
    <property type="match status" value="1"/>
</dbReference>
<sequence>MKFKGFLIGAGAALIVAGCAPSAQNVKLEPQVDVEERFAEERPEVALRVKDRRSQQILGYRDPGRGITLGIEGSLADVVRESLREALERQGVAVKEWDGEAENRLTVDIKSFDYERSGGFLRRQIDLETKWDVLGSFEGTRVSSQARARTSERMLTVPGDAKNEELVNTILNRAIHQVVTNDDLLEQLREVKD</sequence>
<dbReference type="EMBL" id="AP017372">
    <property type="protein sequence ID" value="BAU58812.1"/>
    <property type="molecule type" value="Genomic_DNA"/>
</dbReference>
<keyword evidence="1" id="KW-0449">Lipoprotein</keyword>
<reference evidence="1" key="1">
    <citation type="submission" date="2016-02" db="EMBL/GenBank/DDBJ databases">
        <title>Halorhodospira halochloris DSM-1059 complete genome, version 2.</title>
        <authorList>
            <person name="Tsukatani Y."/>
        </authorList>
    </citation>
    <scope>NUCLEOTIDE SEQUENCE</scope>
    <source>
        <strain evidence="1">DSM 1059</strain>
    </source>
</reference>